<evidence type="ECO:0000259" key="6">
    <source>
        <dbReference type="Pfam" id="PF00150"/>
    </source>
</evidence>
<evidence type="ECO:0000256" key="3">
    <source>
        <dbReference type="ARBA" id="ARBA00023295"/>
    </source>
</evidence>
<dbReference type="Pfam" id="PF00150">
    <property type="entry name" value="Cellulase"/>
    <property type="match status" value="1"/>
</dbReference>
<comment type="similarity">
    <text evidence="1 4">Belongs to the glycosyl hydrolase 5 (cellulase A) family.</text>
</comment>
<dbReference type="InterPro" id="IPR001547">
    <property type="entry name" value="Glyco_hydro_5"/>
</dbReference>
<evidence type="ECO:0000256" key="2">
    <source>
        <dbReference type="ARBA" id="ARBA00022801"/>
    </source>
</evidence>
<keyword evidence="8" id="KW-1185">Reference proteome</keyword>
<keyword evidence="5" id="KW-0732">Signal</keyword>
<protein>
    <recommendedName>
        <fullName evidence="6">Glycoside hydrolase family 5 domain-containing protein</fullName>
    </recommendedName>
</protein>
<dbReference type="PANTHER" id="PTHR31263">
    <property type="entry name" value="CELLULASE FAMILY PROTEIN (AFU_ORTHOLOGUE AFUA_5G14560)"/>
    <property type="match status" value="1"/>
</dbReference>
<proteinExistence type="inferred from homology"/>
<dbReference type="GeneID" id="95976875"/>
<dbReference type="EMBL" id="JBFMKM010000012">
    <property type="protein sequence ID" value="KAL1302841.1"/>
    <property type="molecule type" value="Genomic_DNA"/>
</dbReference>
<organism evidence="7 8">
    <name type="scientific">Neodothiora populina</name>
    <dbReference type="NCBI Taxonomy" id="2781224"/>
    <lineage>
        <taxon>Eukaryota</taxon>
        <taxon>Fungi</taxon>
        <taxon>Dikarya</taxon>
        <taxon>Ascomycota</taxon>
        <taxon>Pezizomycotina</taxon>
        <taxon>Dothideomycetes</taxon>
        <taxon>Dothideomycetidae</taxon>
        <taxon>Dothideales</taxon>
        <taxon>Dothioraceae</taxon>
        <taxon>Neodothiora</taxon>
    </lineage>
</organism>
<comment type="caution">
    <text evidence="7">The sequence shown here is derived from an EMBL/GenBank/DDBJ whole genome shotgun (WGS) entry which is preliminary data.</text>
</comment>
<name>A0ABR3PAV9_9PEZI</name>
<keyword evidence="3 4" id="KW-0326">Glycosidase</keyword>
<evidence type="ECO:0000256" key="1">
    <source>
        <dbReference type="ARBA" id="ARBA00005641"/>
    </source>
</evidence>
<feature type="signal peptide" evidence="5">
    <location>
        <begin position="1"/>
        <end position="19"/>
    </location>
</feature>
<gene>
    <name evidence="7" type="ORF">AAFC00_003173</name>
</gene>
<accession>A0ABR3PAV9</accession>
<evidence type="ECO:0000313" key="8">
    <source>
        <dbReference type="Proteomes" id="UP001562354"/>
    </source>
</evidence>
<keyword evidence="2 4" id="KW-0378">Hydrolase</keyword>
<dbReference type="SUPFAM" id="SSF51445">
    <property type="entry name" value="(Trans)glycosidases"/>
    <property type="match status" value="1"/>
</dbReference>
<feature type="chain" id="PRO_5045949533" description="Glycoside hydrolase family 5 domain-containing protein" evidence="5">
    <location>
        <begin position="20"/>
        <end position="427"/>
    </location>
</feature>
<feature type="domain" description="Glycoside hydrolase family 5" evidence="6">
    <location>
        <begin position="74"/>
        <end position="380"/>
    </location>
</feature>
<sequence length="427" mass="47135">MHMSLLLAGVLSLATRGLSYPGYSPRSDAASSWPNAPFHTSGRDIKNTLDETVVYAGVNWPGAADVMIPEGLQYQSVADIVSKIKSLGMNVIRLTYAIEMIDDVYEGGDVSLQDATSIALGSENGTKVLNEILAANPTFSTNTTRLQVFDAVAEECYKQQIYVHLDNHVSKGIWCCSHDDGNSWFRATDLYFNVANWQRGLAYMADHIKSWPALTSMSLRNELRFTDVSDSANATYDWTTWHENVVPAANGINAANPDTLIFFSGLGYDTQMAPVVEASDLGNGSRFLLSDFSYADKIVFELHNYDSSATSCSQINSDLYDNGYNAMDTSNTSTAVNIAPVVLTEFGFMQDNSTYLKPYAQCIKEYLTGLDGGPGGWMQWDFSGSYYIREGTQDMDETWGLTTHDWSDWRSAAALDFTEVFVDETLG</sequence>
<reference evidence="7 8" key="1">
    <citation type="submission" date="2024-07" db="EMBL/GenBank/DDBJ databases">
        <title>Draft sequence of the Neodothiora populina.</title>
        <authorList>
            <person name="Drown D.D."/>
            <person name="Schuette U.S."/>
            <person name="Buechlein A.B."/>
            <person name="Rusch D.R."/>
            <person name="Winton L.W."/>
            <person name="Adams G.A."/>
        </authorList>
    </citation>
    <scope>NUCLEOTIDE SEQUENCE [LARGE SCALE GENOMIC DNA]</scope>
    <source>
        <strain evidence="7 8">CPC 39397</strain>
    </source>
</reference>
<evidence type="ECO:0000256" key="4">
    <source>
        <dbReference type="RuleBase" id="RU361153"/>
    </source>
</evidence>
<evidence type="ECO:0000313" key="7">
    <source>
        <dbReference type="EMBL" id="KAL1302841.1"/>
    </source>
</evidence>
<evidence type="ECO:0000256" key="5">
    <source>
        <dbReference type="SAM" id="SignalP"/>
    </source>
</evidence>
<dbReference type="InterPro" id="IPR017853">
    <property type="entry name" value="GH"/>
</dbReference>
<dbReference type="Proteomes" id="UP001562354">
    <property type="component" value="Unassembled WGS sequence"/>
</dbReference>
<dbReference type="PANTHER" id="PTHR31263:SF0">
    <property type="entry name" value="CELLULASE FAMILY PROTEIN (AFU_ORTHOLOGUE AFUA_5G14560)"/>
    <property type="match status" value="1"/>
</dbReference>
<dbReference type="RefSeq" id="XP_069199117.1">
    <property type="nucleotide sequence ID" value="XM_069342612.1"/>
</dbReference>
<dbReference type="Gene3D" id="3.20.20.80">
    <property type="entry name" value="Glycosidases"/>
    <property type="match status" value="1"/>
</dbReference>